<dbReference type="InterPro" id="IPR000070">
    <property type="entry name" value="Pectinesterase_cat"/>
</dbReference>
<evidence type="ECO:0000313" key="9">
    <source>
        <dbReference type="Proteomes" id="UP001293593"/>
    </source>
</evidence>
<dbReference type="SUPFAM" id="SSF51126">
    <property type="entry name" value="Pectin lyase-like"/>
    <property type="match status" value="1"/>
</dbReference>
<keyword evidence="5" id="KW-0063">Aspartyl esterase</keyword>
<dbReference type="InterPro" id="IPR011050">
    <property type="entry name" value="Pectin_lyase_fold/virulence"/>
</dbReference>
<dbReference type="AlphaFoldDB" id="A0AAE1N891"/>
<feature type="domain" description="Pectinesterase catalytic" evidence="7">
    <location>
        <begin position="39"/>
        <end position="125"/>
    </location>
</feature>
<sequence>MESDRVKGTFNGGSGWFRQPQNDRSCHISSDFNGSQTHNRPERVIIHIKSCKEKVVIGYRQKNLMLVEDGIDKTIITSARSVARGSSTVSSATLDVSGDEFWGRDITIENRAGPQDHQAVAMKAVAEPFNEGPSWPRLIL</sequence>
<dbReference type="GO" id="GO:0042545">
    <property type="term" value="P:cell wall modification"/>
    <property type="evidence" value="ECO:0007669"/>
    <property type="project" value="InterPro"/>
</dbReference>
<dbReference type="PANTHER" id="PTHR31707">
    <property type="entry name" value="PECTINESTERASE"/>
    <property type="match status" value="1"/>
</dbReference>
<evidence type="ECO:0000259" key="7">
    <source>
        <dbReference type="Pfam" id="PF01095"/>
    </source>
</evidence>
<dbReference type="Pfam" id="PF01095">
    <property type="entry name" value="Pectinesterase"/>
    <property type="match status" value="1"/>
</dbReference>
<protein>
    <recommendedName>
        <fullName evidence="7">Pectinesterase catalytic domain-containing protein</fullName>
    </recommendedName>
</protein>
<keyword evidence="4" id="KW-0378">Hydrolase</keyword>
<reference evidence="8" key="1">
    <citation type="submission" date="2023-10" db="EMBL/GenBank/DDBJ databases">
        <title>Chromosome-level genome of the transformable northern wattle, Acacia crassicarpa.</title>
        <authorList>
            <person name="Massaro I."/>
            <person name="Sinha N.R."/>
            <person name="Poethig S."/>
            <person name="Leichty A.R."/>
        </authorList>
    </citation>
    <scope>NUCLEOTIDE SEQUENCE</scope>
    <source>
        <strain evidence="8">Acra3RX</strain>
        <tissue evidence="8">Leaf</tissue>
    </source>
</reference>
<evidence type="ECO:0000313" key="8">
    <source>
        <dbReference type="EMBL" id="KAK4285118.1"/>
    </source>
</evidence>
<organism evidence="8 9">
    <name type="scientific">Acacia crassicarpa</name>
    <name type="common">northern wattle</name>
    <dbReference type="NCBI Taxonomy" id="499986"/>
    <lineage>
        <taxon>Eukaryota</taxon>
        <taxon>Viridiplantae</taxon>
        <taxon>Streptophyta</taxon>
        <taxon>Embryophyta</taxon>
        <taxon>Tracheophyta</taxon>
        <taxon>Spermatophyta</taxon>
        <taxon>Magnoliopsida</taxon>
        <taxon>eudicotyledons</taxon>
        <taxon>Gunneridae</taxon>
        <taxon>Pentapetalae</taxon>
        <taxon>rosids</taxon>
        <taxon>fabids</taxon>
        <taxon>Fabales</taxon>
        <taxon>Fabaceae</taxon>
        <taxon>Caesalpinioideae</taxon>
        <taxon>mimosoid clade</taxon>
        <taxon>Acacieae</taxon>
        <taxon>Acacia</taxon>
    </lineage>
</organism>
<keyword evidence="3" id="KW-0964">Secreted</keyword>
<evidence type="ECO:0000256" key="1">
    <source>
        <dbReference type="ARBA" id="ARBA00004191"/>
    </source>
</evidence>
<evidence type="ECO:0000256" key="2">
    <source>
        <dbReference type="ARBA" id="ARBA00005184"/>
    </source>
</evidence>
<accession>A0AAE1N891</accession>
<feature type="region of interest" description="Disordered" evidence="6">
    <location>
        <begin position="1"/>
        <end position="22"/>
    </location>
</feature>
<evidence type="ECO:0000256" key="5">
    <source>
        <dbReference type="ARBA" id="ARBA00023085"/>
    </source>
</evidence>
<evidence type="ECO:0000256" key="6">
    <source>
        <dbReference type="SAM" id="MobiDB-lite"/>
    </source>
</evidence>
<dbReference type="Gene3D" id="2.160.20.10">
    <property type="entry name" value="Single-stranded right-handed beta-helix, Pectin lyase-like"/>
    <property type="match status" value="1"/>
</dbReference>
<dbReference type="Proteomes" id="UP001293593">
    <property type="component" value="Unassembled WGS sequence"/>
</dbReference>
<comment type="subcellular location">
    <subcellularLocation>
        <location evidence="1">Secreted</location>
        <location evidence="1">Cell wall</location>
    </subcellularLocation>
</comment>
<comment type="pathway">
    <text evidence="2">Glycan metabolism; pectin degradation; 2-dehydro-3-deoxy-D-gluconate from pectin: step 1/5.</text>
</comment>
<dbReference type="GO" id="GO:0030599">
    <property type="term" value="F:pectinesterase activity"/>
    <property type="evidence" value="ECO:0007669"/>
    <property type="project" value="InterPro"/>
</dbReference>
<comment type="caution">
    <text evidence="8">The sequence shown here is derived from an EMBL/GenBank/DDBJ whole genome shotgun (WGS) entry which is preliminary data.</text>
</comment>
<keyword evidence="3" id="KW-0134">Cell wall</keyword>
<keyword evidence="9" id="KW-1185">Reference proteome</keyword>
<dbReference type="EMBL" id="JAWXYG010000001">
    <property type="protein sequence ID" value="KAK4285118.1"/>
    <property type="molecule type" value="Genomic_DNA"/>
</dbReference>
<evidence type="ECO:0000256" key="4">
    <source>
        <dbReference type="ARBA" id="ARBA00022801"/>
    </source>
</evidence>
<dbReference type="InterPro" id="IPR012334">
    <property type="entry name" value="Pectin_lyas_fold"/>
</dbReference>
<proteinExistence type="predicted"/>
<gene>
    <name evidence="8" type="ORF">QN277_001860</name>
</gene>
<name>A0AAE1N891_9FABA</name>
<evidence type="ECO:0000256" key="3">
    <source>
        <dbReference type="ARBA" id="ARBA00022512"/>
    </source>
</evidence>